<sequence length="274" mass="30340">MASQRSPERLRLEGPPTASPNGATTRFNDSNIPLLSTRIDLLPSTKIWDLPNELLLRVTKELHTKDLVSLARVNKRFAGIAQDILYREIIFPSPKHPKELARISLLLYTVLKRPNLASKIHSLGLWATTDLINASLSELPSCSASTSFIHPTTRIQTSYSWLSGLLHYVPCLRTLSIGVYQHDKNSPGHAKAQFPSAVLGELFKCTPEAVIKIPGLDNLRSISPPRSPSEPQLPTPTPSHHTRPLHLHPLPAPATNPHLPHDPRPDNGNQQPRP</sequence>
<proteinExistence type="predicted"/>
<accession>A0A6A5TKJ3</accession>
<dbReference type="AlphaFoldDB" id="A0A6A5TKJ3"/>
<dbReference type="Pfam" id="PF12937">
    <property type="entry name" value="F-box-like"/>
    <property type="match status" value="1"/>
</dbReference>
<evidence type="ECO:0000313" key="3">
    <source>
        <dbReference type="EMBL" id="KAF1952249.1"/>
    </source>
</evidence>
<feature type="compositionally biased region" description="Basic and acidic residues" evidence="1">
    <location>
        <begin position="1"/>
        <end position="12"/>
    </location>
</feature>
<feature type="domain" description="F-box" evidence="2">
    <location>
        <begin position="44"/>
        <end position="89"/>
    </location>
</feature>
<dbReference type="OrthoDB" id="2520703at2759"/>
<dbReference type="InterPro" id="IPR001810">
    <property type="entry name" value="F-box_dom"/>
</dbReference>
<evidence type="ECO:0000313" key="4">
    <source>
        <dbReference type="Proteomes" id="UP000800035"/>
    </source>
</evidence>
<organism evidence="3 4">
    <name type="scientific">Byssothecium circinans</name>
    <dbReference type="NCBI Taxonomy" id="147558"/>
    <lineage>
        <taxon>Eukaryota</taxon>
        <taxon>Fungi</taxon>
        <taxon>Dikarya</taxon>
        <taxon>Ascomycota</taxon>
        <taxon>Pezizomycotina</taxon>
        <taxon>Dothideomycetes</taxon>
        <taxon>Pleosporomycetidae</taxon>
        <taxon>Pleosporales</taxon>
        <taxon>Massarineae</taxon>
        <taxon>Massarinaceae</taxon>
        <taxon>Byssothecium</taxon>
    </lineage>
</organism>
<feature type="region of interest" description="Disordered" evidence="1">
    <location>
        <begin position="1"/>
        <end position="26"/>
    </location>
</feature>
<protein>
    <recommendedName>
        <fullName evidence="2">F-box domain-containing protein</fullName>
    </recommendedName>
</protein>
<reference evidence="3" key="1">
    <citation type="journal article" date="2020" name="Stud. Mycol.">
        <title>101 Dothideomycetes genomes: a test case for predicting lifestyles and emergence of pathogens.</title>
        <authorList>
            <person name="Haridas S."/>
            <person name="Albert R."/>
            <person name="Binder M."/>
            <person name="Bloem J."/>
            <person name="Labutti K."/>
            <person name="Salamov A."/>
            <person name="Andreopoulos B."/>
            <person name="Baker S."/>
            <person name="Barry K."/>
            <person name="Bills G."/>
            <person name="Bluhm B."/>
            <person name="Cannon C."/>
            <person name="Castanera R."/>
            <person name="Culley D."/>
            <person name="Daum C."/>
            <person name="Ezra D."/>
            <person name="Gonzalez J."/>
            <person name="Henrissat B."/>
            <person name="Kuo A."/>
            <person name="Liang C."/>
            <person name="Lipzen A."/>
            <person name="Lutzoni F."/>
            <person name="Magnuson J."/>
            <person name="Mondo S."/>
            <person name="Nolan M."/>
            <person name="Ohm R."/>
            <person name="Pangilinan J."/>
            <person name="Park H.-J."/>
            <person name="Ramirez L."/>
            <person name="Alfaro M."/>
            <person name="Sun H."/>
            <person name="Tritt A."/>
            <person name="Yoshinaga Y."/>
            <person name="Zwiers L.-H."/>
            <person name="Turgeon B."/>
            <person name="Goodwin S."/>
            <person name="Spatafora J."/>
            <person name="Crous P."/>
            <person name="Grigoriev I."/>
        </authorList>
    </citation>
    <scope>NUCLEOTIDE SEQUENCE</scope>
    <source>
        <strain evidence="3">CBS 675.92</strain>
    </source>
</reference>
<evidence type="ECO:0000256" key="1">
    <source>
        <dbReference type="SAM" id="MobiDB-lite"/>
    </source>
</evidence>
<feature type="compositionally biased region" description="Low complexity" evidence="1">
    <location>
        <begin position="247"/>
        <end position="258"/>
    </location>
</feature>
<feature type="compositionally biased region" description="Pro residues" evidence="1">
    <location>
        <begin position="225"/>
        <end position="237"/>
    </location>
</feature>
<dbReference type="Proteomes" id="UP000800035">
    <property type="component" value="Unassembled WGS sequence"/>
</dbReference>
<evidence type="ECO:0000259" key="2">
    <source>
        <dbReference type="PROSITE" id="PS50181"/>
    </source>
</evidence>
<gene>
    <name evidence="3" type="ORF">CC80DRAFT_538430</name>
</gene>
<dbReference type="SUPFAM" id="SSF81383">
    <property type="entry name" value="F-box domain"/>
    <property type="match status" value="1"/>
</dbReference>
<keyword evidence="4" id="KW-1185">Reference proteome</keyword>
<name>A0A6A5TKJ3_9PLEO</name>
<feature type="region of interest" description="Disordered" evidence="1">
    <location>
        <begin position="218"/>
        <end position="274"/>
    </location>
</feature>
<dbReference type="PROSITE" id="PS50181">
    <property type="entry name" value="FBOX"/>
    <property type="match status" value="1"/>
</dbReference>
<dbReference type="EMBL" id="ML977012">
    <property type="protein sequence ID" value="KAF1952249.1"/>
    <property type="molecule type" value="Genomic_DNA"/>
</dbReference>
<dbReference type="Gene3D" id="1.20.1280.50">
    <property type="match status" value="1"/>
</dbReference>
<dbReference type="InterPro" id="IPR036047">
    <property type="entry name" value="F-box-like_dom_sf"/>
</dbReference>